<dbReference type="PANTHER" id="PTHR43335">
    <property type="entry name" value="ABC TRANSPORTER, ATP-BINDING PROTEIN"/>
    <property type="match status" value="1"/>
</dbReference>
<dbReference type="Gene3D" id="3.40.50.300">
    <property type="entry name" value="P-loop containing nucleotide triphosphate hydrolases"/>
    <property type="match status" value="1"/>
</dbReference>
<comment type="caution">
    <text evidence="6">The sequence shown here is derived from an EMBL/GenBank/DDBJ whole genome shotgun (WGS) entry which is preliminary data.</text>
</comment>
<dbReference type="InterPro" id="IPR017871">
    <property type="entry name" value="ABC_transporter-like_CS"/>
</dbReference>
<organism evidence="6 7">
    <name type="scientific">Oceanirhabdus seepicola</name>
    <dbReference type="NCBI Taxonomy" id="2828781"/>
    <lineage>
        <taxon>Bacteria</taxon>
        <taxon>Bacillati</taxon>
        <taxon>Bacillota</taxon>
        <taxon>Clostridia</taxon>
        <taxon>Eubacteriales</taxon>
        <taxon>Clostridiaceae</taxon>
        <taxon>Oceanirhabdus</taxon>
    </lineage>
</organism>
<dbReference type="PROSITE" id="PS00211">
    <property type="entry name" value="ABC_TRANSPORTER_1"/>
    <property type="match status" value="1"/>
</dbReference>
<dbReference type="RefSeq" id="WP_250860734.1">
    <property type="nucleotide sequence ID" value="NZ_JAGSOJ010000004.1"/>
</dbReference>
<keyword evidence="2" id="KW-0813">Transport</keyword>
<protein>
    <submittedName>
        <fullName evidence="6">ABC transporter ATP-binding protein</fullName>
    </submittedName>
</protein>
<dbReference type="PANTHER" id="PTHR43335:SF4">
    <property type="entry name" value="ABC TRANSPORTER, ATP-BINDING PROTEIN"/>
    <property type="match status" value="1"/>
</dbReference>
<keyword evidence="3" id="KW-0547">Nucleotide-binding</keyword>
<dbReference type="AlphaFoldDB" id="A0A9J6P4F3"/>
<accession>A0A9J6P4F3</accession>
<proteinExistence type="inferred from homology"/>
<dbReference type="InterPro" id="IPR027417">
    <property type="entry name" value="P-loop_NTPase"/>
</dbReference>
<keyword evidence="7" id="KW-1185">Reference proteome</keyword>
<dbReference type="Proteomes" id="UP001056429">
    <property type="component" value="Unassembled WGS sequence"/>
</dbReference>
<evidence type="ECO:0000313" key="7">
    <source>
        <dbReference type="Proteomes" id="UP001056429"/>
    </source>
</evidence>
<evidence type="ECO:0000256" key="3">
    <source>
        <dbReference type="ARBA" id="ARBA00022741"/>
    </source>
</evidence>
<dbReference type="GO" id="GO:0005524">
    <property type="term" value="F:ATP binding"/>
    <property type="evidence" value="ECO:0007669"/>
    <property type="project" value="UniProtKB-KW"/>
</dbReference>
<comment type="similarity">
    <text evidence="1">Belongs to the ABC transporter superfamily.</text>
</comment>
<dbReference type="GO" id="GO:0016887">
    <property type="term" value="F:ATP hydrolysis activity"/>
    <property type="evidence" value="ECO:0007669"/>
    <property type="project" value="InterPro"/>
</dbReference>
<name>A0A9J6P4F3_9CLOT</name>
<dbReference type="PROSITE" id="PS50893">
    <property type="entry name" value="ABC_TRANSPORTER_2"/>
    <property type="match status" value="1"/>
</dbReference>
<gene>
    <name evidence="6" type="ORF">KDK92_17790</name>
</gene>
<evidence type="ECO:0000256" key="1">
    <source>
        <dbReference type="ARBA" id="ARBA00005417"/>
    </source>
</evidence>
<reference evidence="6" key="2">
    <citation type="submission" date="2021-04" db="EMBL/GenBank/DDBJ databases">
        <authorList>
            <person name="Dong X."/>
        </authorList>
    </citation>
    <scope>NUCLEOTIDE SEQUENCE</scope>
    <source>
        <strain evidence="6">ZWT</strain>
    </source>
</reference>
<dbReference type="EMBL" id="JAGSOJ010000004">
    <property type="protein sequence ID" value="MCM1991591.1"/>
    <property type="molecule type" value="Genomic_DNA"/>
</dbReference>
<dbReference type="SUPFAM" id="SSF52540">
    <property type="entry name" value="P-loop containing nucleoside triphosphate hydrolases"/>
    <property type="match status" value="1"/>
</dbReference>
<keyword evidence="4 6" id="KW-0067">ATP-binding</keyword>
<evidence type="ECO:0000256" key="4">
    <source>
        <dbReference type="ARBA" id="ARBA00022840"/>
    </source>
</evidence>
<feature type="domain" description="ABC transporter" evidence="5">
    <location>
        <begin position="6"/>
        <end position="238"/>
    </location>
</feature>
<evidence type="ECO:0000256" key="2">
    <source>
        <dbReference type="ARBA" id="ARBA00022448"/>
    </source>
</evidence>
<sequence>MNTNIIKVQNLKKKIGRTEIIKDITFQVKKGEICGFIGPNGAGKTTIMRLLTGLITPTGGKVYLNGVDVNKNREEALEKVGALVEAPLFFPYMTAEKLLLNLAILNKNMNKSERIEKVEEVLNKVGLYDRRKDKVSKYSLGMKQRLGIAQALLNKPEVVLLDEPANGLDPMGMIELRNLITKLNEEEGITFFISSHLLDELQKMCNNLLIIKEGKIIWSGNKEELLREEGYTESLEDAFVKLMMKA</sequence>
<evidence type="ECO:0000313" key="6">
    <source>
        <dbReference type="EMBL" id="MCM1991591.1"/>
    </source>
</evidence>
<dbReference type="InterPro" id="IPR003439">
    <property type="entry name" value="ABC_transporter-like_ATP-bd"/>
</dbReference>
<reference evidence="6" key="1">
    <citation type="journal article" date="2021" name="mSystems">
        <title>Bacteria and Archaea Synergistically Convert Glycine Betaine to Biogenic Methane in the Formosa Cold Seep of the South China Sea.</title>
        <authorList>
            <person name="Li L."/>
            <person name="Zhang W."/>
            <person name="Zhang S."/>
            <person name="Song L."/>
            <person name="Sun Q."/>
            <person name="Zhang H."/>
            <person name="Xiang H."/>
            <person name="Dong X."/>
        </authorList>
    </citation>
    <scope>NUCLEOTIDE SEQUENCE</scope>
    <source>
        <strain evidence="6">ZWT</strain>
    </source>
</reference>
<evidence type="ECO:0000259" key="5">
    <source>
        <dbReference type="PROSITE" id="PS50893"/>
    </source>
</evidence>
<dbReference type="Pfam" id="PF00005">
    <property type="entry name" value="ABC_tran"/>
    <property type="match status" value="1"/>
</dbReference>
<dbReference type="InterPro" id="IPR003593">
    <property type="entry name" value="AAA+_ATPase"/>
</dbReference>
<dbReference type="SMART" id="SM00382">
    <property type="entry name" value="AAA"/>
    <property type="match status" value="1"/>
</dbReference>